<dbReference type="Proteomes" id="UP000008037">
    <property type="component" value="Chromosome"/>
</dbReference>
<dbReference type="CDD" id="cd13565">
    <property type="entry name" value="PBP2_PstS"/>
    <property type="match status" value="1"/>
</dbReference>
<keyword evidence="2" id="KW-0813">Transport</keyword>
<keyword evidence="7" id="KW-1185">Reference proteome</keyword>
<dbReference type="HOGENOM" id="CLU_034528_2_0_2"/>
<dbReference type="AlphaFoldDB" id="K0ILL2"/>
<dbReference type="GO" id="GO:0035435">
    <property type="term" value="P:phosphate ion transmembrane transport"/>
    <property type="evidence" value="ECO:0007669"/>
    <property type="project" value="InterPro"/>
</dbReference>
<dbReference type="EMBL" id="CP002408">
    <property type="protein sequence ID" value="AFU60488.1"/>
    <property type="molecule type" value="Genomic_DNA"/>
</dbReference>
<reference evidence="6 7" key="1">
    <citation type="journal article" date="2012" name="Environ. Microbiol.">
        <title>The genome of the ammonia-oxidizing Candidatus Nitrososphaera gargensis: insights into metabolic versatility and environmental adaptations.</title>
        <authorList>
            <person name="Spang A."/>
            <person name="Poehlein A."/>
            <person name="Offre P."/>
            <person name="Zumbragel S."/>
            <person name="Haider S."/>
            <person name="Rychlik N."/>
            <person name="Nowka B."/>
            <person name="Schmeisser C."/>
            <person name="Lebedeva E.V."/>
            <person name="Rattei T."/>
            <person name="Bohm C."/>
            <person name="Schmid M."/>
            <person name="Galushko A."/>
            <person name="Hatzenpichler R."/>
            <person name="Weinmaier T."/>
            <person name="Daniel R."/>
            <person name="Schleper C."/>
            <person name="Spieck E."/>
            <person name="Streit W."/>
            <person name="Wagner M."/>
        </authorList>
    </citation>
    <scope>NUCLEOTIDE SEQUENCE [LARGE SCALE GENOMIC DNA]</scope>
    <source>
        <strain evidence="7">Ga9.2</strain>
    </source>
</reference>
<keyword evidence="3" id="KW-0592">Phosphate transport</keyword>
<dbReference type="Pfam" id="PF12849">
    <property type="entry name" value="PBP_like_2"/>
    <property type="match status" value="1"/>
</dbReference>
<dbReference type="KEGG" id="nga:Ngar_c35750"/>
<organism evidence="6 7">
    <name type="scientific">Nitrososphaera gargensis (strain Ga9.2)</name>
    <dbReference type="NCBI Taxonomy" id="1237085"/>
    <lineage>
        <taxon>Archaea</taxon>
        <taxon>Nitrososphaerota</taxon>
        <taxon>Nitrososphaeria</taxon>
        <taxon>Nitrososphaerales</taxon>
        <taxon>Nitrososphaeraceae</taxon>
        <taxon>Nitrososphaera</taxon>
    </lineage>
</organism>
<dbReference type="GO" id="GO:0043190">
    <property type="term" value="C:ATP-binding cassette (ABC) transporter complex"/>
    <property type="evidence" value="ECO:0007669"/>
    <property type="project" value="InterPro"/>
</dbReference>
<feature type="transmembrane region" description="Helical" evidence="4">
    <location>
        <begin position="469"/>
        <end position="490"/>
    </location>
</feature>
<dbReference type="InterPro" id="IPR005673">
    <property type="entry name" value="ABC_phos-bd_PstS"/>
</dbReference>
<comment type="similarity">
    <text evidence="1">Belongs to the PstS family.</text>
</comment>
<dbReference type="STRING" id="1237085.Ngar_c35750"/>
<dbReference type="SUPFAM" id="SSF53850">
    <property type="entry name" value="Periplasmic binding protein-like II"/>
    <property type="match status" value="1"/>
</dbReference>
<keyword evidence="4" id="KW-0812">Transmembrane</keyword>
<feature type="domain" description="PBP" evidence="5">
    <location>
        <begin position="15"/>
        <end position="315"/>
    </location>
</feature>
<dbReference type="InterPro" id="IPR024370">
    <property type="entry name" value="PBP_domain"/>
</dbReference>
<dbReference type="OrthoDB" id="10255at2157"/>
<dbReference type="NCBIfam" id="TIGR00975">
    <property type="entry name" value="3a0107s03"/>
    <property type="match status" value="1"/>
</dbReference>
<evidence type="ECO:0000313" key="7">
    <source>
        <dbReference type="Proteomes" id="UP000008037"/>
    </source>
</evidence>
<dbReference type="GO" id="GO:0042301">
    <property type="term" value="F:phosphate ion binding"/>
    <property type="evidence" value="ECO:0007669"/>
    <property type="project" value="InterPro"/>
</dbReference>
<dbReference type="PANTHER" id="PTHR42996">
    <property type="entry name" value="PHOSPHATE-BINDING PROTEIN PSTS"/>
    <property type="match status" value="1"/>
</dbReference>
<gene>
    <name evidence="6" type="primary">pstC</name>
    <name evidence="6" type="ordered locus">Ngar_c35750</name>
</gene>
<evidence type="ECO:0000313" key="6">
    <source>
        <dbReference type="EMBL" id="AFU60488.1"/>
    </source>
</evidence>
<name>K0ILL2_NITGG</name>
<keyword evidence="4" id="KW-1133">Transmembrane helix</keyword>
<keyword evidence="4" id="KW-0472">Membrane</keyword>
<evidence type="ECO:0000259" key="5">
    <source>
        <dbReference type="Pfam" id="PF12849"/>
    </source>
</evidence>
<dbReference type="FunCoup" id="K0ILL2">
    <property type="interactions" value="7"/>
</dbReference>
<evidence type="ECO:0000256" key="3">
    <source>
        <dbReference type="ARBA" id="ARBA00022592"/>
    </source>
</evidence>
<proteinExistence type="inferred from homology"/>
<evidence type="ECO:0000256" key="2">
    <source>
        <dbReference type="ARBA" id="ARBA00022448"/>
    </source>
</evidence>
<sequence>MLLASFVVPIAMPAKAHAQSAITLNGAGATFPFPLIDTWRVEYNKLNPNVQLNYQSIGSGGGIKQFTEKTVDFGATDAPLTQAQFDAAPGAIHIPETIGSVVPTYNIPGIGNGELKLTGTVLADIFLGKITKWDDPAIKNLNQDLALPSEDIIVVHRSDGSGTTYVWTDYLSKASPEWEAQIGKGTSVPWPVGLGGPGNEGVANLVRQTTNAIGYNELAYAITTGMSHAQVQNREGNFIHASLETVRNAVAAESISLPAGDAPWHTVTMTNARGADSYPIASFSYLLVYKELSTFPSINSMARAKALVDFIHWAITDGQEFAPPLEYVPLPDEVVNHNLETLQMLTYNGEPVFEAPGQQAPATEPFTISYTLGGNTYTITGVSEEAKATSFRINPEQSIEVQLQGQGEIELTLPKSMVDGISTIRAGDQEIPYQQVSSSSSETTIRFTVPEGTDSVDIQAAMVVPEFEVIALLILAASIVAAIVIARVVMPGQSRSNNELAAFGASP</sequence>
<accession>K0ILL2</accession>
<dbReference type="InParanoid" id="K0ILL2"/>
<dbReference type="PANTHER" id="PTHR42996:SF1">
    <property type="entry name" value="PHOSPHATE-BINDING PROTEIN PSTS"/>
    <property type="match status" value="1"/>
</dbReference>
<dbReference type="Gene3D" id="3.40.190.10">
    <property type="entry name" value="Periplasmic binding protein-like II"/>
    <property type="match status" value="2"/>
</dbReference>
<evidence type="ECO:0000256" key="1">
    <source>
        <dbReference type="ARBA" id="ARBA00008725"/>
    </source>
</evidence>
<protein>
    <submittedName>
        <fullName evidence="6">Phosphate ABC transporter, periplasmic phosphate-binding protein</fullName>
    </submittedName>
</protein>
<dbReference type="PATRIC" id="fig|1237085.11.peg.3583"/>
<evidence type="ECO:0000256" key="4">
    <source>
        <dbReference type="SAM" id="Phobius"/>
    </source>
</evidence>
<dbReference type="InterPro" id="IPR050962">
    <property type="entry name" value="Phosphate-bind_PstS"/>
</dbReference>